<comment type="caution">
    <text evidence="2">The sequence shown here is derived from an EMBL/GenBank/DDBJ whole genome shotgun (WGS) entry which is preliminary data.</text>
</comment>
<keyword evidence="1" id="KW-0472">Membrane</keyword>
<accession>A0A0G1U5G7</accession>
<proteinExistence type="predicted"/>
<evidence type="ECO:0000313" key="3">
    <source>
        <dbReference type="Proteomes" id="UP000033882"/>
    </source>
</evidence>
<gene>
    <name evidence="2" type="ORF">UY19_C0016G0012</name>
</gene>
<organism evidence="2 3">
    <name type="scientific">Candidatus Wolfebacteria bacterium GW2011_GWA2_47_9b</name>
    <dbReference type="NCBI Taxonomy" id="1619005"/>
    <lineage>
        <taxon>Bacteria</taxon>
        <taxon>Candidatus Wolfeibacteriota</taxon>
    </lineage>
</organism>
<name>A0A0G1U5G7_9BACT</name>
<feature type="transmembrane region" description="Helical" evidence="1">
    <location>
        <begin position="12"/>
        <end position="33"/>
    </location>
</feature>
<keyword evidence="1" id="KW-1133">Transmembrane helix</keyword>
<evidence type="ECO:0000313" key="2">
    <source>
        <dbReference type="EMBL" id="KKU89326.1"/>
    </source>
</evidence>
<protein>
    <submittedName>
        <fullName evidence="2">Uncharacterized protein</fullName>
    </submittedName>
</protein>
<evidence type="ECO:0000256" key="1">
    <source>
        <dbReference type="SAM" id="Phobius"/>
    </source>
</evidence>
<dbReference type="EMBL" id="LCPB01000016">
    <property type="protein sequence ID" value="KKU89326.1"/>
    <property type="molecule type" value="Genomic_DNA"/>
</dbReference>
<dbReference type="AlphaFoldDB" id="A0A0G1U5G7"/>
<reference evidence="2 3" key="1">
    <citation type="journal article" date="2015" name="Nature">
        <title>rRNA introns, odd ribosomes, and small enigmatic genomes across a large radiation of phyla.</title>
        <authorList>
            <person name="Brown C.T."/>
            <person name="Hug L.A."/>
            <person name="Thomas B.C."/>
            <person name="Sharon I."/>
            <person name="Castelle C.J."/>
            <person name="Singh A."/>
            <person name="Wilkins M.J."/>
            <person name="Williams K.H."/>
            <person name="Banfield J.F."/>
        </authorList>
    </citation>
    <scope>NUCLEOTIDE SEQUENCE [LARGE SCALE GENOMIC DNA]</scope>
</reference>
<dbReference type="Proteomes" id="UP000033882">
    <property type="component" value="Unassembled WGS sequence"/>
</dbReference>
<keyword evidence="1" id="KW-0812">Transmembrane</keyword>
<sequence>MEQSKINKLVTGGVIATGLVGLVALGMAVFLLVRSNQSDSMPIVVGGSPEAPNLVTRGFIGKPTTSVLRMDGSVKILDLKGHQSTQDIPAYETVHASDAEVHAVRIDGNTKITKITTVAGKAPVIEELRSNDLTIIDPALTYLARYETVGTDISTDSPVAFLDIYVIPEPKGVKAIK</sequence>